<sequence>MYKNRFSGALRCKLGLSHDYATEIRNRTILPWIIAILSRNQGEIIESSKGHACKGQDRTTCKNPRFYDIAVAITEVHTLFAMLIIEGSTG</sequence>
<dbReference type="AlphaFoldDB" id="A0A9Q0WCQ3"/>
<reference evidence="1" key="1">
    <citation type="submission" date="2022-11" db="EMBL/GenBank/DDBJ databases">
        <authorList>
            <person name="Hyden B.L."/>
            <person name="Feng K."/>
            <person name="Yates T."/>
            <person name="Jawdy S."/>
            <person name="Smart L.B."/>
            <person name="Muchero W."/>
        </authorList>
    </citation>
    <scope>NUCLEOTIDE SEQUENCE</scope>
    <source>
        <tissue evidence="1">Shoot tip</tissue>
    </source>
</reference>
<evidence type="ECO:0000313" key="2">
    <source>
        <dbReference type="Proteomes" id="UP001151532"/>
    </source>
</evidence>
<gene>
    <name evidence="1" type="ORF">OIU79_023959</name>
</gene>
<evidence type="ECO:0000313" key="1">
    <source>
        <dbReference type="EMBL" id="KAJ6763313.1"/>
    </source>
</evidence>
<comment type="caution">
    <text evidence="1">The sequence shown here is derived from an EMBL/GenBank/DDBJ whole genome shotgun (WGS) entry which is preliminary data.</text>
</comment>
<dbReference type="EMBL" id="JAPFFK010000005">
    <property type="protein sequence ID" value="KAJ6763313.1"/>
    <property type="molecule type" value="Genomic_DNA"/>
</dbReference>
<organism evidence="1 2">
    <name type="scientific">Salix purpurea</name>
    <name type="common">Purple osier willow</name>
    <dbReference type="NCBI Taxonomy" id="77065"/>
    <lineage>
        <taxon>Eukaryota</taxon>
        <taxon>Viridiplantae</taxon>
        <taxon>Streptophyta</taxon>
        <taxon>Embryophyta</taxon>
        <taxon>Tracheophyta</taxon>
        <taxon>Spermatophyta</taxon>
        <taxon>Magnoliopsida</taxon>
        <taxon>eudicotyledons</taxon>
        <taxon>Gunneridae</taxon>
        <taxon>Pentapetalae</taxon>
        <taxon>rosids</taxon>
        <taxon>fabids</taxon>
        <taxon>Malpighiales</taxon>
        <taxon>Salicaceae</taxon>
        <taxon>Saliceae</taxon>
        <taxon>Salix</taxon>
    </lineage>
</organism>
<dbReference type="Proteomes" id="UP001151532">
    <property type="component" value="Chromosome 13"/>
</dbReference>
<accession>A0A9Q0WCQ3</accession>
<keyword evidence="2" id="KW-1185">Reference proteome</keyword>
<proteinExistence type="predicted"/>
<protein>
    <submittedName>
        <fullName evidence="1">Uncharacterized protein</fullName>
    </submittedName>
</protein>
<reference evidence="1" key="2">
    <citation type="journal article" date="2023" name="Int. J. Mol. Sci.">
        <title>De Novo Assembly and Annotation of 11 Diverse Shrub Willow (Salix) Genomes Reveals Novel Gene Organization in Sex-Linked Regions.</title>
        <authorList>
            <person name="Hyden B."/>
            <person name="Feng K."/>
            <person name="Yates T.B."/>
            <person name="Jawdy S."/>
            <person name="Cereghino C."/>
            <person name="Smart L.B."/>
            <person name="Muchero W."/>
        </authorList>
    </citation>
    <scope>NUCLEOTIDE SEQUENCE</scope>
    <source>
        <tissue evidence="1">Shoot tip</tissue>
    </source>
</reference>
<name>A0A9Q0WCQ3_SALPP</name>